<organism evidence="1 2">
    <name type="scientific">Paenibacillus alvei</name>
    <name type="common">Bacillus alvei</name>
    <dbReference type="NCBI Taxonomy" id="44250"/>
    <lineage>
        <taxon>Bacteria</taxon>
        <taxon>Bacillati</taxon>
        <taxon>Bacillota</taxon>
        <taxon>Bacilli</taxon>
        <taxon>Bacillales</taxon>
        <taxon>Paenibacillaceae</taxon>
        <taxon>Paenibacillus</taxon>
    </lineage>
</organism>
<accession>A0A383REH9</accession>
<dbReference type="AlphaFoldDB" id="A0A383REH9"/>
<evidence type="ECO:0000313" key="2">
    <source>
        <dbReference type="Proteomes" id="UP000304148"/>
    </source>
</evidence>
<evidence type="ECO:0008006" key="3">
    <source>
        <dbReference type="Google" id="ProtNLM"/>
    </source>
</evidence>
<sequence>MSSQSTQIGLDTIHPKWLERIAEQLKGLNYGSLTITIHDGHIVQLERTERTRFELEGAKERRHSR</sequence>
<dbReference type="EMBL" id="LS992241">
    <property type="protein sequence ID" value="SYX85418.1"/>
    <property type="molecule type" value="Genomic_DNA"/>
</dbReference>
<dbReference type="InterPro" id="IPR018743">
    <property type="entry name" value="DUF2292"/>
</dbReference>
<protein>
    <recommendedName>
        <fullName evidence="3">DUF2292 domain-containing protein</fullName>
    </recommendedName>
</protein>
<dbReference type="Proteomes" id="UP000304148">
    <property type="component" value="Chromosome"/>
</dbReference>
<reference evidence="2" key="1">
    <citation type="submission" date="2018-08" db="EMBL/GenBank/DDBJ databases">
        <authorList>
            <person name="Chevrot R."/>
        </authorList>
    </citation>
    <scope>NUCLEOTIDE SEQUENCE [LARGE SCALE GENOMIC DNA]</scope>
</reference>
<dbReference type="RefSeq" id="WP_138187138.1">
    <property type="nucleotide sequence ID" value="NZ_LS992241.1"/>
</dbReference>
<dbReference type="Pfam" id="PF10055">
    <property type="entry name" value="DUF2292"/>
    <property type="match status" value="1"/>
</dbReference>
<proteinExistence type="predicted"/>
<evidence type="ECO:0000313" key="1">
    <source>
        <dbReference type="EMBL" id="SYX85418.1"/>
    </source>
</evidence>
<gene>
    <name evidence="1" type="ORF">PBLR_13840</name>
</gene>
<name>A0A383REH9_PAEAL</name>